<dbReference type="SUPFAM" id="SSF52777">
    <property type="entry name" value="CoA-dependent acyltransferases"/>
    <property type="match status" value="1"/>
</dbReference>
<dbReference type="HOGENOM" id="CLU_2855151_0_0_6"/>
<organism evidence="2 3">
    <name type="scientific">Pseudomonas syringae pv. japonica str. M301072</name>
    <dbReference type="NCBI Taxonomy" id="629262"/>
    <lineage>
        <taxon>Bacteria</taxon>
        <taxon>Pseudomonadati</taxon>
        <taxon>Pseudomonadota</taxon>
        <taxon>Gammaproteobacteria</taxon>
        <taxon>Pseudomonadales</taxon>
        <taxon>Pseudomonadaceae</taxon>
        <taxon>Pseudomonas</taxon>
        <taxon>Pseudomonas syringae</taxon>
    </lineage>
</organism>
<feature type="non-terminal residue" evidence="2">
    <location>
        <position position="64"/>
    </location>
</feature>
<dbReference type="EMBL" id="AEAH01003076">
    <property type="protein sequence ID" value="EGH34954.1"/>
    <property type="molecule type" value="Genomic_DNA"/>
</dbReference>
<dbReference type="Gene3D" id="3.30.559.10">
    <property type="entry name" value="Chloramphenicol acetyltransferase-like domain"/>
    <property type="match status" value="1"/>
</dbReference>
<comment type="caution">
    <text evidence="2">The sequence shown here is derived from an EMBL/GenBank/DDBJ whole genome shotgun (WGS) entry which is preliminary data.</text>
</comment>
<dbReference type="Pfam" id="PF00668">
    <property type="entry name" value="Condensation"/>
    <property type="match status" value="1"/>
</dbReference>
<feature type="non-terminal residue" evidence="2">
    <location>
        <position position="1"/>
    </location>
</feature>
<evidence type="ECO:0000259" key="1">
    <source>
        <dbReference type="Pfam" id="PF00668"/>
    </source>
</evidence>
<dbReference type="GO" id="GO:0003824">
    <property type="term" value="F:catalytic activity"/>
    <property type="evidence" value="ECO:0007669"/>
    <property type="project" value="InterPro"/>
</dbReference>
<name>F3FXL2_PSESX</name>
<gene>
    <name evidence="2" type="ORF">PSYJA_40630</name>
</gene>
<protein>
    <submittedName>
        <fullName evidence="2">Peptide synthase</fullName>
    </submittedName>
</protein>
<proteinExistence type="predicted"/>
<sequence>EIREQQARLPFDLQHGPLLRVTLLQLDEEEHQLLVTLHHIIADGWSLNVLIDEFSRLYASAVQG</sequence>
<dbReference type="InterPro" id="IPR023213">
    <property type="entry name" value="CAT-like_dom_sf"/>
</dbReference>
<feature type="domain" description="Condensation" evidence="1">
    <location>
        <begin position="4"/>
        <end position="64"/>
    </location>
</feature>
<evidence type="ECO:0000313" key="2">
    <source>
        <dbReference type="EMBL" id="EGH34954.1"/>
    </source>
</evidence>
<accession>F3FXL2</accession>
<dbReference type="AlphaFoldDB" id="F3FXL2"/>
<reference evidence="2 3" key="1">
    <citation type="journal article" date="2011" name="PLoS Pathog.">
        <title>Dynamic evolution of pathogenicity revealed by sequencing and comparative genomics of 19 Pseudomonas syringae isolates.</title>
        <authorList>
            <person name="Baltrus D.A."/>
            <person name="Nishimura M.T."/>
            <person name="Romanchuk A."/>
            <person name="Chang J.H."/>
            <person name="Mukhtar M.S."/>
            <person name="Cherkis K."/>
            <person name="Roach J."/>
            <person name="Grant S.R."/>
            <person name="Jones C.D."/>
            <person name="Dangl J.L."/>
        </authorList>
    </citation>
    <scope>NUCLEOTIDE SEQUENCE [LARGE SCALE GENOMIC DNA]</scope>
    <source>
        <strain evidence="3">M301072PT</strain>
    </source>
</reference>
<dbReference type="InterPro" id="IPR001242">
    <property type="entry name" value="Condensation_dom"/>
</dbReference>
<dbReference type="Proteomes" id="UP000004471">
    <property type="component" value="Unassembled WGS sequence"/>
</dbReference>
<evidence type="ECO:0000313" key="3">
    <source>
        <dbReference type="Proteomes" id="UP000004471"/>
    </source>
</evidence>